<comment type="similarity">
    <text evidence="2">Belongs to the thioredoxin family.</text>
</comment>
<dbReference type="InterPro" id="IPR036249">
    <property type="entry name" value="Thioredoxin-like_sf"/>
</dbReference>
<dbReference type="Gene3D" id="3.40.30.10">
    <property type="entry name" value="Glutaredoxin"/>
    <property type="match status" value="1"/>
</dbReference>
<name>A0A813T761_9BILA</name>
<dbReference type="InterPro" id="IPR013766">
    <property type="entry name" value="Thioredoxin_domain"/>
</dbReference>
<keyword evidence="4" id="KW-0676">Redox-active center</keyword>
<dbReference type="SUPFAM" id="SSF52833">
    <property type="entry name" value="Thioredoxin-like"/>
    <property type="match status" value="1"/>
</dbReference>
<dbReference type="PROSITE" id="PS51352">
    <property type="entry name" value="THIOREDOXIN_2"/>
    <property type="match status" value="1"/>
</dbReference>
<reference evidence="6" key="1">
    <citation type="submission" date="2021-02" db="EMBL/GenBank/DDBJ databases">
        <authorList>
            <person name="Nowell W R."/>
        </authorList>
    </citation>
    <scope>NUCLEOTIDE SEQUENCE</scope>
    <source>
        <strain evidence="6">Ploen Becks lab</strain>
    </source>
</reference>
<feature type="site" description="Deprotonates C-terminal active site Cys" evidence="3">
    <location>
        <position position="26"/>
    </location>
</feature>
<evidence type="ECO:0000256" key="3">
    <source>
        <dbReference type="PIRSR" id="PIRSR000077-1"/>
    </source>
</evidence>
<dbReference type="InterPro" id="IPR017937">
    <property type="entry name" value="Thioredoxin_CS"/>
</dbReference>
<evidence type="ECO:0000259" key="5">
    <source>
        <dbReference type="PROSITE" id="PS51352"/>
    </source>
</evidence>
<dbReference type="InterPro" id="IPR005746">
    <property type="entry name" value="Thioredoxin"/>
</dbReference>
<evidence type="ECO:0000313" key="6">
    <source>
        <dbReference type="EMBL" id="CAF0805671.1"/>
    </source>
</evidence>
<dbReference type="PROSITE" id="PS00194">
    <property type="entry name" value="THIOREDOXIN_1"/>
    <property type="match status" value="1"/>
</dbReference>
<feature type="disulfide bond" description="Redox-active" evidence="4">
    <location>
        <begin position="32"/>
        <end position="35"/>
    </location>
</feature>
<protein>
    <recommendedName>
        <fullName evidence="2">Thioredoxin</fullName>
    </recommendedName>
</protein>
<evidence type="ECO:0000256" key="1">
    <source>
        <dbReference type="ARBA" id="ARBA00023157"/>
    </source>
</evidence>
<organism evidence="6 7">
    <name type="scientific">Brachionus calyciflorus</name>
    <dbReference type="NCBI Taxonomy" id="104777"/>
    <lineage>
        <taxon>Eukaryota</taxon>
        <taxon>Metazoa</taxon>
        <taxon>Spiralia</taxon>
        <taxon>Gnathifera</taxon>
        <taxon>Rotifera</taxon>
        <taxon>Eurotatoria</taxon>
        <taxon>Monogononta</taxon>
        <taxon>Pseudotrocha</taxon>
        <taxon>Ploima</taxon>
        <taxon>Brachionidae</taxon>
        <taxon>Brachionus</taxon>
    </lineage>
</organism>
<gene>
    <name evidence="6" type="ORF">OXX778_LOCUS6704</name>
</gene>
<proteinExistence type="inferred from homology"/>
<dbReference type="Pfam" id="PF00085">
    <property type="entry name" value="Thioredoxin"/>
    <property type="match status" value="1"/>
</dbReference>
<dbReference type="CDD" id="cd02947">
    <property type="entry name" value="TRX_family"/>
    <property type="match status" value="1"/>
</dbReference>
<evidence type="ECO:0000256" key="2">
    <source>
        <dbReference type="PIRNR" id="PIRNR000077"/>
    </source>
</evidence>
<dbReference type="PRINTS" id="PR00421">
    <property type="entry name" value="THIOREDOXIN"/>
</dbReference>
<dbReference type="PIRSF" id="PIRSF000077">
    <property type="entry name" value="Thioredoxin"/>
    <property type="match status" value="1"/>
</dbReference>
<dbReference type="EMBL" id="CAJNOC010000808">
    <property type="protein sequence ID" value="CAF0805671.1"/>
    <property type="molecule type" value="Genomic_DNA"/>
</dbReference>
<dbReference type="Proteomes" id="UP000663879">
    <property type="component" value="Unassembled WGS sequence"/>
</dbReference>
<dbReference type="PANTHER" id="PTHR46115">
    <property type="entry name" value="THIOREDOXIN-LIKE PROTEIN 1"/>
    <property type="match status" value="1"/>
</dbReference>
<feature type="active site" description="Nucleophile" evidence="3">
    <location>
        <position position="32"/>
    </location>
</feature>
<dbReference type="FunFam" id="3.40.30.10:FF:000245">
    <property type="entry name" value="Thioredoxin"/>
    <property type="match status" value="1"/>
</dbReference>
<dbReference type="GO" id="GO:0015035">
    <property type="term" value="F:protein-disulfide reductase activity"/>
    <property type="evidence" value="ECO:0007669"/>
    <property type="project" value="InterPro"/>
</dbReference>
<sequence>MGGKVIEVKSAEEFQQLKSGKTSIVDFTATWCGPCQNIKPEFERLSNEYPTVQFLKVDVDELSDVAGDAGVRAMPTFMVYVNGEKVDELVGASKDKLNEIVKKYSK</sequence>
<evidence type="ECO:0000313" key="7">
    <source>
        <dbReference type="Proteomes" id="UP000663879"/>
    </source>
</evidence>
<feature type="active site" description="Nucleophile" evidence="3">
    <location>
        <position position="35"/>
    </location>
</feature>
<accession>A0A813T761</accession>
<keyword evidence="1 4" id="KW-1015">Disulfide bond</keyword>
<dbReference type="OrthoDB" id="2121326at2759"/>
<feature type="site" description="Contributes to redox potential value" evidence="3">
    <location>
        <position position="34"/>
    </location>
</feature>
<dbReference type="AlphaFoldDB" id="A0A813T761"/>
<feature type="site" description="Contributes to redox potential value" evidence="3">
    <location>
        <position position="33"/>
    </location>
</feature>
<feature type="domain" description="Thioredoxin" evidence="5">
    <location>
        <begin position="1"/>
        <end position="106"/>
    </location>
</feature>
<keyword evidence="7" id="KW-1185">Reference proteome</keyword>
<comment type="caution">
    <text evidence="6">The sequence shown here is derived from an EMBL/GenBank/DDBJ whole genome shotgun (WGS) entry which is preliminary data.</text>
</comment>
<evidence type="ECO:0000256" key="4">
    <source>
        <dbReference type="PIRSR" id="PIRSR000077-4"/>
    </source>
</evidence>